<keyword evidence="2" id="KW-1185">Reference proteome</keyword>
<proteinExistence type="predicted"/>
<dbReference type="AlphaFoldDB" id="A0A967B5Q8"/>
<comment type="caution">
    <text evidence="1">The sequence shown here is derived from an EMBL/GenBank/DDBJ whole genome shotgun (WGS) entry which is preliminary data.</text>
</comment>
<evidence type="ECO:0000313" key="1">
    <source>
        <dbReference type="EMBL" id="NHO52621.1"/>
    </source>
</evidence>
<organism evidence="1 2">
    <name type="scientific">Acetobacter estunensis</name>
    <dbReference type="NCBI Taxonomy" id="104097"/>
    <lineage>
        <taxon>Bacteria</taxon>
        <taxon>Pseudomonadati</taxon>
        <taxon>Pseudomonadota</taxon>
        <taxon>Alphaproteobacteria</taxon>
        <taxon>Acetobacterales</taxon>
        <taxon>Acetobacteraceae</taxon>
        <taxon>Acetobacter</taxon>
    </lineage>
</organism>
<name>A0A967B5Q8_9PROT</name>
<gene>
    <name evidence="1" type="ORF">GOB87_01400</name>
</gene>
<sequence>MSETEQDQITEVRLLARQVNLPIPVACLPGVQANLAFLRTHVDLVESVSLPDDCTPAYVFTP</sequence>
<dbReference type="RefSeq" id="WP_166312761.1">
    <property type="nucleotide sequence ID" value="NZ_WOTH01000002.1"/>
</dbReference>
<dbReference type="Proteomes" id="UP000597459">
    <property type="component" value="Unassembled WGS sequence"/>
</dbReference>
<dbReference type="Pfam" id="PF13318">
    <property type="entry name" value="AtzG-like"/>
    <property type="match status" value="1"/>
</dbReference>
<accession>A0A967B5Q8</accession>
<dbReference type="InterPro" id="IPR025148">
    <property type="entry name" value="AtzG-like"/>
</dbReference>
<protein>
    <submittedName>
        <fullName evidence="1">DUF4089 domain-containing protein</fullName>
    </submittedName>
</protein>
<reference evidence="1" key="1">
    <citation type="submission" date="2019-11" db="EMBL/GenBank/DDBJ databases">
        <title>Description of new Acetobacter species.</title>
        <authorList>
            <person name="Cleenwerck I."/>
            <person name="Sombolestani A.S."/>
        </authorList>
    </citation>
    <scope>NUCLEOTIDE SEQUENCE</scope>
    <source>
        <strain evidence="1">LMG 1626</strain>
    </source>
</reference>
<evidence type="ECO:0000313" key="2">
    <source>
        <dbReference type="Proteomes" id="UP000597459"/>
    </source>
</evidence>
<dbReference type="EMBL" id="WOTH01000002">
    <property type="protein sequence ID" value="NHO52621.1"/>
    <property type="molecule type" value="Genomic_DNA"/>
</dbReference>